<accession>A0A9P3H019</accession>
<feature type="region of interest" description="Disordered" evidence="2">
    <location>
        <begin position="307"/>
        <end position="328"/>
    </location>
</feature>
<reference evidence="4" key="1">
    <citation type="submission" date="2021-11" db="EMBL/GenBank/DDBJ databases">
        <authorList>
            <person name="Herlambang A."/>
            <person name="Guo Y."/>
            <person name="Takashima Y."/>
            <person name="Nishizawa T."/>
        </authorList>
    </citation>
    <scope>NUCLEOTIDE SEQUENCE</scope>
    <source>
        <strain evidence="4">E1425</strain>
    </source>
</reference>
<feature type="region of interest" description="Disordered" evidence="2">
    <location>
        <begin position="239"/>
        <end position="275"/>
    </location>
</feature>
<feature type="region of interest" description="Disordered" evidence="2">
    <location>
        <begin position="346"/>
        <end position="392"/>
    </location>
</feature>
<dbReference type="OrthoDB" id="2387083at2759"/>
<evidence type="ECO:0000256" key="2">
    <source>
        <dbReference type="SAM" id="MobiDB-lite"/>
    </source>
</evidence>
<dbReference type="EMBL" id="BQFW01000001">
    <property type="protein sequence ID" value="GJJ67865.1"/>
    <property type="molecule type" value="Genomic_DNA"/>
</dbReference>
<keyword evidence="1" id="KW-0175">Coiled coil</keyword>
<sequence>MLQHVYPPWHKPVQRALFVVAAVLCITLPVLYGRHRSVSSGVLGAVLGLYFGCWLLFSLMVRFLIPSPRTESTLPVYNPSPIPTPVVFYSPNRSDALPASPAIRLPSAAALVDEKQPQRGARFASEIEDFDDDDDSSTQGARHQQHNSNNVTFQTRPRGNTTDSLEYPTFAAYRQAQHVNFDAFAQRVKKAFALKQDQERKEREEEKLALQQLQLQEEQVAAAAAAAAAAALSTASLQPQHRLLRPGNSRSQSSSMVPAASNNGKSSGTRSRSSSAAGMIGDFAERIKSGSSLFFRRSSSSFGIVTSNDSGAASGGGDSSTAKTASATTLTPVDHPVTVTGYHDAPESSAHNGAAPTTQTTTVEHRQTLMSSPPSGIEIRVTRSSLSVDDHP</sequence>
<feature type="compositionally biased region" description="Low complexity" evidence="2">
    <location>
        <begin position="319"/>
        <end position="328"/>
    </location>
</feature>
<feature type="transmembrane region" description="Helical" evidence="3">
    <location>
        <begin position="12"/>
        <end position="32"/>
    </location>
</feature>
<feature type="transmembrane region" description="Helical" evidence="3">
    <location>
        <begin position="44"/>
        <end position="65"/>
    </location>
</feature>
<reference evidence="4" key="2">
    <citation type="journal article" date="2022" name="Microbiol. Resour. Announc.">
        <title>Whole-Genome Sequence of Entomortierella parvispora E1425, a Mucoromycotan Fungus Associated with Burkholderiaceae-Related Endosymbiotic Bacteria.</title>
        <authorList>
            <person name="Herlambang A."/>
            <person name="Guo Y."/>
            <person name="Takashima Y."/>
            <person name="Narisawa K."/>
            <person name="Ohta H."/>
            <person name="Nishizawa T."/>
        </authorList>
    </citation>
    <scope>NUCLEOTIDE SEQUENCE</scope>
    <source>
        <strain evidence="4">E1425</strain>
    </source>
</reference>
<organism evidence="4 5">
    <name type="scientific">Entomortierella parvispora</name>
    <dbReference type="NCBI Taxonomy" id="205924"/>
    <lineage>
        <taxon>Eukaryota</taxon>
        <taxon>Fungi</taxon>
        <taxon>Fungi incertae sedis</taxon>
        <taxon>Mucoromycota</taxon>
        <taxon>Mortierellomycotina</taxon>
        <taxon>Mortierellomycetes</taxon>
        <taxon>Mortierellales</taxon>
        <taxon>Mortierellaceae</taxon>
        <taxon>Entomortierella</taxon>
    </lineage>
</organism>
<feature type="compositionally biased region" description="Polar residues" evidence="2">
    <location>
        <begin position="382"/>
        <end position="392"/>
    </location>
</feature>
<keyword evidence="3" id="KW-1133">Transmembrane helix</keyword>
<evidence type="ECO:0000313" key="5">
    <source>
        <dbReference type="Proteomes" id="UP000827284"/>
    </source>
</evidence>
<feature type="coiled-coil region" evidence="1">
    <location>
        <begin position="194"/>
        <end position="221"/>
    </location>
</feature>
<keyword evidence="3" id="KW-0812">Transmembrane</keyword>
<feature type="compositionally biased region" description="Polar residues" evidence="2">
    <location>
        <begin position="137"/>
        <end position="163"/>
    </location>
</feature>
<gene>
    <name evidence="4" type="ORF">EMPS_00211</name>
</gene>
<comment type="caution">
    <text evidence="4">The sequence shown here is derived from an EMBL/GenBank/DDBJ whole genome shotgun (WGS) entry which is preliminary data.</text>
</comment>
<evidence type="ECO:0000256" key="1">
    <source>
        <dbReference type="SAM" id="Coils"/>
    </source>
</evidence>
<keyword evidence="3" id="KW-0472">Membrane</keyword>
<proteinExistence type="predicted"/>
<keyword evidence="5" id="KW-1185">Reference proteome</keyword>
<dbReference type="Proteomes" id="UP000827284">
    <property type="component" value="Unassembled WGS sequence"/>
</dbReference>
<protein>
    <submittedName>
        <fullName evidence="4">Uncharacterized protein</fullName>
    </submittedName>
</protein>
<evidence type="ECO:0000256" key="3">
    <source>
        <dbReference type="SAM" id="Phobius"/>
    </source>
</evidence>
<feature type="compositionally biased region" description="Low complexity" evidence="2">
    <location>
        <begin position="261"/>
        <end position="275"/>
    </location>
</feature>
<feature type="region of interest" description="Disordered" evidence="2">
    <location>
        <begin position="129"/>
        <end position="163"/>
    </location>
</feature>
<name>A0A9P3H019_9FUNG</name>
<dbReference type="AlphaFoldDB" id="A0A9P3H019"/>
<evidence type="ECO:0000313" key="4">
    <source>
        <dbReference type="EMBL" id="GJJ67865.1"/>
    </source>
</evidence>